<protein>
    <recommendedName>
        <fullName evidence="3">RING-type domain-containing protein</fullName>
    </recommendedName>
</protein>
<dbReference type="Pfam" id="PF13639">
    <property type="entry name" value="zf-RING_2"/>
    <property type="match status" value="1"/>
</dbReference>
<dbReference type="InterPro" id="IPR013083">
    <property type="entry name" value="Znf_RING/FYVE/PHD"/>
</dbReference>
<feature type="compositionally biased region" description="Polar residues" evidence="2">
    <location>
        <begin position="1"/>
        <end position="25"/>
    </location>
</feature>
<feature type="domain" description="RING-type" evidence="3">
    <location>
        <begin position="338"/>
        <end position="368"/>
    </location>
</feature>
<comment type="caution">
    <text evidence="4">The sequence shown here is derived from an EMBL/GenBank/DDBJ whole genome shotgun (WGS) entry which is preliminary data.</text>
</comment>
<dbReference type="FunFam" id="3.30.40.10:FF:000417">
    <property type="entry name" value="E3 ubiquitin ligase BIG BROTHER-related"/>
    <property type="match status" value="1"/>
</dbReference>
<proteinExistence type="predicted"/>
<dbReference type="GO" id="GO:0008270">
    <property type="term" value="F:zinc ion binding"/>
    <property type="evidence" value="ECO:0007669"/>
    <property type="project" value="UniProtKB-KW"/>
</dbReference>
<evidence type="ECO:0000313" key="4">
    <source>
        <dbReference type="EMBL" id="KAF7145385.1"/>
    </source>
</evidence>
<dbReference type="EMBL" id="WJXA01000004">
    <property type="protein sequence ID" value="KAF7145385.1"/>
    <property type="molecule type" value="Genomic_DNA"/>
</dbReference>
<dbReference type="SUPFAM" id="SSF57850">
    <property type="entry name" value="RING/U-box"/>
    <property type="match status" value="1"/>
</dbReference>
<evidence type="ECO:0000256" key="2">
    <source>
        <dbReference type="SAM" id="MobiDB-lite"/>
    </source>
</evidence>
<keyword evidence="1" id="KW-0479">Metal-binding</keyword>
<dbReference type="PANTHER" id="PTHR47530">
    <property type="entry name" value="E3 UBIQUITIN LIGASE BIG BROTHER-RELATED"/>
    <property type="match status" value="1"/>
</dbReference>
<dbReference type="Gene3D" id="3.30.40.10">
    <property type="entry name" value="Zinc/RING finger domain, C3HC4 (zinc finger)"/>
    <property type="match status" value="1"/>
</dbReference>
<dbReference type="OrthoDB" id="8062037at2759"/>
<name>A0A834H4S3_RHOSS</name>
<gene>
    <name evidence="4" type="ORF">RHSIM_Rhsim04G0130800</name>
</gene>
<dbReference type="AlphaFoldDB" id="A0A834H4S3"/>
<keyword evidence="5" id="KW-1185">Reference proteome</keyword>
<organism evidence="4 5">
    <name type="scientific">Rhododendron simsii</name>
    <name type="common">Sims's rhododendron</name>
    <dbReference type="NCBI Taxonomy" id="118357"/>
    <lineage>
        <taxon>Eukaryota</taxon>
        <taxon>Viridiplantae</taxon>
        <taxon>Streptophyta</taxon>
        <taxon>Embryophyta</taxon>
        <taxon>Tracheophyta</taxon>
        <taxon>Spermatophyta</taxon>
        <taxon>Magnoliopsida</taxon>
        <taxon>eudicotyledons</taxon>
        <taxon>Gunneridae</taxon>
        <taxon>Pentapetalae</taxon>
        <taxon>asterids</taxon>
        <taxon>Ericales</taxon>
        <taxon>Ericaceae</taxon>
        <taxon>Ericoideae</taxon>
        <taxon>Rhodoreae</taxon>
        <taxon>Rhododendron</taxon>
    </lineage>
</organism>
<keyword evidence="1" id="KW-0862">Zinc</keyword>
<dbReference type="PANTHER" id="PTHR47530:SF4">
    <property type="entry name" value="E3 UBIQUITIN LIGASE BIG BROTHER-RELATED"/>
    <property type="match status" value="1"/>
</dbReference>
<reference evidence="4" key="1">
    <citation type="submission" date="2019-11" db="EMBL/GenBank/DDBJ databases">
        <authorList>
            <person name="Liu Y."/>
            <person name="Hou J."/>
            <person name="Li T.-Q."/>
            <person name="Guan C.-H."/>
            <person name="Wu X."/>
            <person name="Wu H.-Z."/>
            <person name="Ling F."/>
            <person name="Zhang R."/>
            <person name="Shi X.-G."/>
            <person name="Ren J.-P."/>
            <person name="Chen E.-F."/>
            <person name="Sun J.-M."/>
        </authorList>
    </citation>
    <scope>NUCLEOTIDE SEQUENCE</scope>
    <source>
        <strain evidence="4">Adult_tree_wgs_1</strain>
        <tissue evidence="4">Leaves</tissue>
    </source>
</reference>
<keyword evidence="1" id="KW-0863">Zinc-finger</keyword>
<evidence type="ECO:0000313" key="5">
    <source>
        <dbReference type="Proteomes" id="UP000626092"/>
    </source>
</evidence>
<feature type="region of interest" description="Disordered" evidence="2">
    <location>
        <begin position="1"/>
        <end position="31"/>
    </location>
</feature>
<dbReference type="InterPro" id="IPR001841">
    <property type="entry name" value="Znf_RING"/>
</dbReference>
<feature type="compositionally biased region" description="Acidic residues" evidence="2">
    <location>
        <begin position="138"/>
        <end position="184"/>
    </location>
</feature>
<evidence type="ECO:0000256" key="1">
    <source>
        <dbReference type="PROSITE-ProRule" id="PRU00175"/>
    </source>
</evidence>
<dbReference type="PROSITE" id="PS50089">
    <property type="entry name" value="ZF_RING_2"/>
    <property type="match status" value="1"/>
</dbReference>
<dbReference type="Proteomes" id="UP000626092">
    <property type="component" value="Unassembled WGS sequence"/>
</dbReference>
<evidence type="ECO:0000259" key="3">
    <source>
        <dbReference type="PROSITE" id="PS50089"/>
    </source>
</evidence>
<dbReference type="InterPro" id="IPR043312">
    <property type="entry name" value="AtBBR-like"/>
</dbReference>
<accession>A0A834H4S3</accession>
<sequence length="388" mass="43436">MDNSKADSNGAKTTADENPNNSGFGEQQEGLNMVRPSSTIRTPFTNLSQVDADLALARTLQEQVSLFLSPDYLYGIFGLPGFLAVGTSESWFLPPSTPRYHLVKWNLEDQFERAYMMLRMGGDGSEYESWEGGRYIHEDDEDFDDPSEDEYDRTDDGVDDGGDDDNDDDDEDEDDGDDDDDEDAFDVHAHAESGEDNNMSVGVELDPAFYPNDEAYARALQDAEDREMAARLLALTGINEREDVEEDHAGNSQWRRRWLEEIGGESAAVVFWKEVKGLIEVKDAWEEVDPDELSYEELIALGEVVGTESRGLSGDTIASLPSLNYKTQNTQDGSNDSCVICRLDYEDGDTLTLLSCKHSYHSECINNWLRINKVHALLLYANSDYGDT</sequence>
<feature type="region of interest" description="Disordered" evidence="2">
    <location>
        <begin position="137"/>
        <end position="184"/>
    </location>
</feature>